<keyword evidence="1" id="KW-0812">Transmembrane</keyword>
<keyword evidence="1" id="KW-1133">Transmembrane helix</keyword>
<feature type="transmembrane region" description="Helical" evidence="1">
    <location>
        <begin position="101"/>
        <end position="121"/>
    </location>
</feature>
<accession>A0A2Z6GCM0</accession>
<keyword evidence="1" id="KW-0472">Membrane</keyword>
<dbReference type="EMBL" id="AP018738">
    <property type="protein sequence ID" value="BBE51258.1"/>
    <property type="molecule type" value="Genomic_DNA"/>
</dbReference>
<dbReference type="AlphaFoldDB" id="A0A2Z6GCM0"/>
<evidence type="ECO:0000256" key="1">
    <source>
        <dbReference type="SAM" id="Phobius"/>
    </source>
</evidence>
<dbReference type="RefSeq" id="WP_062625941.1">
    <property type="nucleotide sequence ID" value="NZ_AP018738.1"/>
</dbReference>
<gene>
    <name evidence="2" type="ORF">OYT1_ch1720</name>
</gene>
<dbReference type="KEGG" id="fam:OYT1_ch1720"/>
<keyword evidence="3" id="KW-1185">Reference proteome</keyword>
<sequence>MTHQIGKCVEKISARLSPEDGAKFNAIMTFHGCNQREVVQLLLNRYGLDETPEEPMPTSPSPFDEIAKLIESRDRKILDEIRKIREAVAATQTSVDSQDSYLAIFAQLSSVITGIIVVYLYSGPMIKWIFGLVR</sequence>
<evidence type="ECO:0000313" key="2">
    <source>
        <dbReference type="EMBL" id="BBE51258.1"/>
    </source>
</evidence>
<organism evidence="2 3">
    <name type="scientific">Ferriphaselus amnicola</name>
    <dbReference type="NCBI Taxonomy" id="1188319"/>
    <lineage>
        <taxon>Bacteria</taxon>
        <taxon>Pseudomonadati</taxon>
        <taxon>Pseudomonadota</taxon>
        <taxon>Betaproteobacteria</taxon>
        <taxon>Nitrosomonadales</taxon>
        <taxon>Gallionellaceae</taxon>
        <taxon>Ferriphaselus</taxon>
    </lineage>
</organism>
<protein>
    <submittedName>
        <fullName evidence="2">Uncharacterized protein</fullName>
    </submittedName>
</protein>
<proteinExistence type="predicted"/>
<evidence type="ECO:0000313" key="3">
    <source>
        <dbReference type="Proteomes" id="UP000033070"/>
    </source>
</evidence>
<dbReference type="Proteomes" id="UP000033070">
    <property type="component" value="Chromosome"/>
</dbReference>
<name>A0A2Z6GCM0_9PROT</name>
<reference evidence="2 3" key="1">
    <citation type="submission" date="2018-06" db="EMBL/GenBank/DDBJ databases">
        <title>OYT1 Genome Sequencing.</title>
        <authorList>
            <person name="Kato S."/>
            <person name="Itoh T."/>
            <person name="Ohkuma M."/>
        </authorList>
    </citation>
    <scope>NUCLEOTIDE SEQUENCE [LARGE SCALE GENOMIC DNA]</scope>
    <source>
        <strain evidence="2 3">OYT1</strain>
    </source>
</reference>